<evidence type="ECO:0000313" key="5">
    <source>
        <dbReference type="EMBL" id="MBM7850984.1"/>
    </source>
</evidence>
<dbReference type="Pfam" id="PF00534">
    <property type="entry name" value="Glycos_transf_1"/>
    <property type="match status" value="1"/>
</dbReference>
<dbReference type="Proteomes" id="UP000758856">
    <property type="component" value="Unassembled WGS sequence"/>
</dbReference>
<keyword evidence="1 4" id="KW-0808">Transferase</keyword>
<evidence type="ECO:0000256" key="1">
    <source>
        <dbReference type="ARBA" id="ARBA00022679"/>
    </source>
</evidence>
<feature type="domain" description="Glycosyl transferase family 1" evidence="2">
    <location>
        <begin position="197"/>
        <end position="356"/>
    </location>
</feature>
<evidence type="ECO:0000259" key="3">
    <source>
        <dbReference type="Pfam" id="PF13439"/>
    </source>
</evidence>
<dbReference type="GO" id="GO:0016757">
    <property type="term" value="F:glycosyltransferase activity"/>
    <property type="evidence" value="ECO:0007669"/>
    <property type="project" value="InterPro"/>
</dbReference>
<sequence length="385" mass="41496">MTEPLRVALLCHSVNPRGGVVHAMELATALHDLGHAPVVHAPDPAARGFFRPTVFETVCVEAAPVDGDTHDMVTTRVADYRRHFAKPENRRFDVFHAQDGISGNALATLKDDGLVRAFVRTVHHLDAFADARVAALQTRSVTTSDAQIVVSDLWRTVLRARYGLEATLAGNGVDARRFRPDPDGREATLRVRLGLGSGPVILSVGGVEERKNARRLLEAFGQVRRFHERAQLVIAGGASVLDHGDYRAAFERDVAASGLPPSALIRTGPLPDADMPALYRIADVLAFPSVREGFGLVALEAMASGTPVAASRIAPFTEYLGDGDVAWCDPLNPGSIANALMLALAEPVRSQLAERGQAVALRRDWLSVARTHLDVYSRLTEAAHA</sequence>
<dbReference type="PANTHER" id="PTHR46401">
    <property type="entry name" value="GLYCOSYLTRANSFERASE WBBK-RELATED"/>
    <property type="match status" value="1"/>
</dbReference>
<keyword evidence="6" id="KW-1185">Reference proteome</keyword>
<dbReference type="CDD" id="cd03801">
    <property type="entry name" value="GT4_PimA-like"/>
    <property type="match status" value="1"/>
</dbReference>
<dbReference type="InterPro" id="IPR028098">
    <property type="entry name" value="Glyco_trans_4-like_N"/>
</dbReference>
<dbReference type="NCBIfam" id="TIGR04047">
    <property type="entry name" value="MSMEG_0565_glyc"/>
    <property type="match status" value="1"/>
</dbReference>
<dbReference type="EMBL" id="JAFBCY010000002">
    <property type="protein sequence ID" value="MBM7850984.1"/>
    <property type="molecule type" value="Genomic_DNA"/>
</dbReference>
<dbReference type="Pfam" id="PF13439">
    <property type="entry name" value="Glyco_transf_4"/>
    <property type="match status" value="1"/>
</dbReference>
<evidence type="ECO:0000313" key="6">
    <source>
        <dbReference type="Proteomes" id="UP000758856"/>
    </source>
</evidence>
<gene>
    <name evidence="4" type="ORF">GCM10008170_00610</name>
    <name evidence="5" type="ORF">JOD31_001209</name>
</gene>
<evidence type="ECO:0000313" key="4">
    <source>
        <dbReference type="EMBL" id="GLK54042.1"/>
    </source>
</evidence>
<dbReference type="InterPro" id="IPR001296">
    <property type="entry name" value="Glyco_trans_1"/>
</dbReference>
<dbReference type="GO" id="GO:0009103">
    <property type="term" value="P:lipopolysaccharide biosynthetic process"/>
    <property type="evidence" value="ECO:0007669"/>
    <property type="project" value="TreeGrafter"/>
</dbReference>
<protein>
    <submittedName>
        <fullName evidence="4">Glycosyl transferase family 1</fullName>
    </submittedName>
    <submittedName>
        <fullName evidence="5">Glycosyltransferase-like protein</fullName>
    </submittedName>
</protein>
<evidence type="ECO:0000313" key="7">
    <source>
        <dbReference type="Proteomes" id="UP001143400"/>
    </source>
</evidence>
<proteinExistence type="predicted"/>
<dbReference type="EMBL" id="BSFF01000001">
    <property type="protein sequence ID" value="GLK54042.1"/>
    <property type="molecule type" value="Genomic_DNA"/>
</dbReference>
<name>A0A9W6MQB7_9HYPH</name>
<reference evidence="5 6" key="2">
    <citation type="submission" date="2021-01" db="EMBL/GenBank/DDBJ databases">
        <title>Genomic Encyclopedia of Type Strains, Phase IV (KMG-IV): sequencing the most valuable type-strain genomes for metagenomic binning, comparative biology and taxonomic classification.</title>
        <authorList>
            <person name="Goeker M."/>
        </authorList>
    </citation>
    <scope>NUCLEOTIDE SEQUENCE [LARGE SCALE GENOMIC DNA]</scope>
    <source>
        <strain evidence="5 6">DSM 6130</strain>
    </source>
</reference>
<dbReference type="Gene3D" id="3.40.50.2000">
    <property type="entry name" value="Glycogen Phosphorylase B"/>
    <property type="match status" value="2"/>
</dbReference>
<feature type="domain" description="Glycosyltransferase subfamily 4-like N-terminal" evidence="3">
    <location>
        <begin position="17"/>
        <end position="177"/>
    </location>
</feature>
<reference evidence="4" key="1">
    <citation type="journal article" date="2014" name="Int. J. Syst. Evol. Microbiol.">
        <title>Complete genome sequence of Corynebacterium casei LMG S-19264T (=DSM 44701T), isolated from a smear-ripened cheese.</title>
        <authorList>
            <consortium name="US DOE Joint Genome Institute (JGI-PGF)"/>
            <person name="Walter F."/>
            <person name="Albersmeier A."/>
            <person name="Kalinowski J."/>
            <person name="Ruckert C."/>
        </authorList>
    </citation>
    <scope>NUCLEOTIDE SEQUENCE</scope>
    <source>
        <strain evidence="4">VKM B-1606</strain>
    </source>
</reference>
<dbReference type="Proteomes" id="UP001143400">
    <property type="component" value="Unassembled WGS sequence"/>
</dbReference>
<comment type="caution">
    <text evidence="4">The sequence shown here is derived from an EMBL/GenBank/DDBJ whole genome shotgun (WGS) entry which is preliminary data.</text>
</comment>
<dbReference type="PANTHER" id="PTHR46401:SF2">
    <property type="entry name" value="GLYCOSYLTRANSFERASE WBBK-RELATED"/>
    <property type="match status" value="1"/>
</dbReference>
<dbReference type="RefSeq" id="WP_204949414.1">
    <property type="nucleotide sequence ID" value="NZ_BSFF01000001.1"/>
</dbReference>
<dbReference type="AlphaFoldDB" id="A0A9W6MQB7"/>
<organism evidence="4 7">
    <name type="scientific">Methylopila capsulata</name>
    <dbReference type="NCBI Taxonomy" id="61654"/>
    <lineage>
        <taxon>Bacteria</taxon>
        <taxon>Pseudomonadati</taxon>
        <taxon>Pseudomonadota</taxon>
        <taxon>Alphaproteobacteria</taxon>
        <taxon>Hyphomicrobiales</taxon>
        <taxon>Methylopilaceae</taxon>
        <taxon>Methylopila</taxon>
    </lineage>
</organism>
<reference evidence="4" key="3">
    <citation type="submission" date="2023-01" db="EMBL/GenBank/DDBJ databases">
        <authorList>
            <person name="Sun Q."/>
            <person name="Evtushenko L."/>
        </authorList>
    </citation>
    <scope>NUCLEOTIDE SEQUENCE</scope>
    <source>
        <strain evidence="4">VKM B-1606</strain>
    </source>
</reference>
<accession>A0A9W6MQB7</accession>
<evidence type="ECO:0000259" key="2">
    <source>
        <dbReference type="Pfam" id="PF00534"/>
    </source>
</evidence>
<dbReference type="SUPFAM" id="SSF53756">
    <property type="entry name" value="UDP-Glycosyltransferase/glycogen phosphorylase"/>
    <property type="match status" value="1"/>
</dbReference>
<dbReference type="InterPro" id="IPR023986">
    <property type="entry name" value="GlycosylTfrase_MSMEG0565"/>
</dbReference>